<dbReference type="Gene3D" id="3.40.50.2000">
    <property type="entry name" value="Glycogen Phosphorylase B"/>
    <property type="match status" value="1"/>
</dbReference>
<proteinExistence type="predicted"/>
<evidence type="ECO:0008006" key="2">
    <source>
        <dbReference type="Google" id="ProtNLM"/>
    </source>
</evidence>
<dbReference type="SUPFAM" id="SSF53756">
    <property type="entry name" value="UDP-Glycosyltransferase/glycogen phosphorylase"/>
    <property type="match status" value="1"/>
</dbReference>
<evidence type="ECO:0000313" key="1">
    <source>
        <dbReference type="EMBL" id="GAG23496.1"/>
    </source>
</evidence>
<comment type="caution">
    <text evidence="1">The sequence shown here is derived from an EMBL/GenBank/DDBJ whole genome shotgun (WGS) entry which is preliminary data.</text>
</comment>
<reference evidence="1" key="1">
    <citation type="journal article" date="2014" name="Front. Microbiol.">
        <title>High frequency of phylogenetically diverse reductive dehalogenase-homologous genes in deep subseafloor sedimentary metagenomes.</title>
        <authorList>
            <person name="Kawai M."/>
            <person name="Futagami T."/>
            <person name="Toyoda A."/>
            <person name="Takaki Y."/>
            <person name="Nishi S."/>
            <person name="Hori S."/>
            <person name="Arai W."/>
            <person name="Tsubouchi T."/>
            <person name="Morono Y."/>
            <person name="Uchiyama I."/>
            <person name="Ito T."/>
            <person name="Fujiyama A."/>
            <person name="Inagaki F."/>
            <person name="Takami H."/>
        </authorList>
    </citation>
    <scope>NUCLEOTIDE SEQUENCE</scope>
    <source>
        <strain evidence="1">Expedition CK06-06</strain>
    </source>
</reference>
<dbReference type="AlphaFoldDB" id="X0XEY6"/>
<dbReference type="EMBL" id="BARS01034546">
    <property type="protein sequence ID" value="GAG23496.1"/>
    <property type="molecule type" value="Genomic_DNA"/>
</dbReference>
<sequence>MKKSVKIIHVVGARPNFIKIASILRACKKAPEVESILVHT</sequence>
<protein>
    <recommendedName>
        <fullName evidence="2">UDP-N-acetylglucosamine 2-epimerase domain-containing protein</fullName>
    </recommendedName>
</protein>
<gene>
    <name evidence="1" type="ORF">S01H1_53356</name>
</gene>
<feature type="non-terminal residue" evidence="1">
    <location>
        <position position="40"/>
    </location>
</feature>
<name>X0XEY6_9ZZZZ</name>
<organism evidence="1">
    <name type="scientific">marine sediment metagenome</name>
    <dbReference type="NCBI Taxonomy" id="412755"/>
    <lineage>
        <taxon>unclassified sequences</taxon>
        <taxon>metagenomes</taxon>
        <taxon>ecological metagenomes</taxon>
    </lineage>
</organism>
<accession>X0XEY6</accession>